<comment type="caution">
    <text evidence="10">The sequence shown here is derived from an EMBL/GenBank/DDBJ whole genome shotgun (WGS) entry which is preliminary data.</text>
</comment>
<evidence type="ECO:0000256" key="8">
    <source>
        <dbReference type="SAM" id="MobiDB-lite"/>
    </source>
</evidence>
<dbReference type="Proteomes" id="UP001438707">
    <property type="component" value="Unassembled WGS sequence"/>
</dbReference>
<dbReference type="GO" id="GO:0005634">
    <property type="term" value="C:nucleus"/>
    <property type="evidence" value="ECO:0007669"/>
    <property type="project" value="TreeGrafter"/>
</dbReference>
<evidence type="ECO:0000256" key="3">
    <source>
        <dbReference type="ARBA" id="ARBA00022741"/>
    </source>
</evidence>
<feature type="domain" description="Protein kinase" evidence="9">
    <location>
        <begin position="430"/>
        <end position="703"/>
    </location>
</feature>
<keyword evidence="11" id="KW-1185">Reference proteome</keyword>
<dbReference type="PROSITE" id="PS00108">
    <property type="entry name" value="PROTEIN_KINASE_ST"/>
    <property type="match status" value="1"/>
</dbReference>
<dbReference type="InterPro" id="IPR011009">
    <property type="entry name" value="Kinase-like_dom_sf"/>
</dbReference>
<name>A0AAW1RQB4_9CHLO</name>
<accession>A0AAW1RQB4</accession>
<evidence type="ECO:0000256" key="4">
    <source>
        <dbReference type="ARBA" id="ARBA00022777"/>
    </source>
</evidence>
<gene>
    <name evidence="10" type="ORF">WJX74_008661</name>
</gene>
<reference evidence="10 11" key="1">
    <citation type="journal article" date="2024" name="Nat. Commun.">
        <title>Phylogenomics reveals the evolutionary origins of lichenization in chlorophyte algae.</title>
        <authorList>
            <person name="Puginier C."/>
            <person name="Libourel C."/>
            <person name="Otte J."/>
            <person name="Skaloud P."/>
            <person name="Haon M."/>
            <person name="Grisel S."/>
            <person name="Petersen M."/>
            <person name="Berrin J.G."/>
            <person name="Delaux P.M."/>
            <person name="Dal Grande F."/>
            <person name="Keller J."/>
        </authorList>
    </citation>
    <scope>NUCLEOTIDE SEQUENCE [LARGE SCALE GENOMIC DNA]</scope>
    <source>
        <strain evidence="10 11">SAG 2145</strain>
    </source>
</reference>
<keyword evidence="4" id="KW-0418">Kinase</keyword>
<sequence length="717" mass="79260">MALVKQSQDERLKLLERRLTGQELSTDACEQLTSLLLAETSQEAFVEPSGPSTQPMDATADLSKRRQSRGASSPRKKRRSLGSDAMSLDAAVPKSPSLGSTPNSADLPSIGPLAHSYRATHAASDDFAPASPPPEQHQTPQHLKHLSDHTTGVDAEATLTQQLQLQTAHANVSQKPRPLQKNKIDRYFPSSHPQTDAALMAELQQLRQEKERMQSVTAKLQAEVDEAQAAASAVERKLHECRQAAAERERKAAAAMLRLAGKKAQAEGQLGALQLQQEGLRLGRLLISPSGPLGSQEVWEDGQAFRDLAAQMQAVAQQRETIEAARKAARKKLPPPVPLAPRPANQMPDGQRGLPAAKPPSPERMAPDEYVAMEEIFKVKLGALKREEERLGKEQERLDVEKARHIRELKRRSEEETSQFGGQQVLKHRYLLLHLLGKGGFSEVFKAFDLQTLQEVAVKLHQLSTSWPAARKASYVRHAVREYEIHKGLRHTNIVALEDIFEINANTFATVLELCTGGDLDTYLKENQVLPEKEARVIAAQVLRGLAHLNHPEHKIIHYDLKPANCLFDAFGQVKITDFGLSKIVEDGQTRGMELTSQGAGTYWYLPPECFETGTRPPLISNKVDVWAVGIILFQMLFGKRPFGEGSSQEAILQEDIILHAKSVSFPGKPAVSAEAKDFISRCLAYRQQDRLDVQAAASHPYMALKRPKTTPAKPEA</sequence>
<keyword evidence="3 6" id="KW-0547">Nucleotide-binding</keyword>
<evidence type="ECO:0000259" key="9">
    <source>
        <dbReference type="PROSITE" id="PS50011"/>
    </source>
</evidence>
<protein>
    <recommendedName>
        <fullName evidence="9">Protein kinase domain-containing protein</fullName>
    </recommendedName>
</protein>
<feature type="region of interest" description="Disordered" evidence="8">
    <location>
        <begin position="330"/>
        <end position="364"/>
    </location>
</feature>
<dbReference type="EMBL" id="JALJOS010000008">
    <property type="protein sequence ID" value="KAK9835820.1"/>
    <property type="molecule type" value="Genomic_DNA"/>
</dbReference>
<evidence type="ECO:0000256" key="6">
    <source>
        <dbReference type="PROSITE-ProRule" id="PRU10141"/>
    </source>
</evidence>
<dbReference type="GO" id="GO:0005524">
    <property type="term" value="F:ATP binding"/>
    <property type="evidence" value="ECO:0007669"/>
    <property type="project" value="UniProtKB-UniRule"/>
</dbReference>
<dbReference type="InterPro" id="IPR000719">
    <property type="entry name" value="Prot_kinase_dom"/>
</dbReference>
<keyword evidence="1" id="KW-0723">Serine/threonine-protein kinase</keyword>
<dbReference type="GO" id="GO:0035556">
    <property type="term" value="P:intracellular signal transduction"/>
    <property type="evidence" value="ECO:0007669"/>
    <property type="project" value="TreeGrafter"/>
</dbReference>
<dbReference type="PANTHER" id="PTHR22974:SF23">
    <property type="entry name" value="TOUSLED-LIKE KINASE, ISOFORM G"/>
    <property type="match status" value="1"/>
</dbReference>
<dbReference type="PROSITE" id="PS50011">
    <property type="entry name" value="PROTEIN_KINASE_DOM"/>
    <property type="match status" value="1"/>
</dbReference>
<keyword evidence="5 6" id="KW-0067">ATP-binding</keyword>
<evidence type="ECO:0000313" key="10">
    <source>
        <dbReference type="EMBL" id="KAK9835820.1"/>
    </source>
</evidence>
<proteinExistence type="predicted"/>
<keyword evidence="2" id="KW-0808">Transferase</keyword>
<dbReference type="PANTHER" id="PTHR22974">
    <property type="entry name" value="MIXED LINEAGE PROTEIN KINASE"/>
    <property type="match status" value="1"/>
</dbReference>
<feature type="binding site" evidence="6">
    <location>
        <position position="459"/>
    </location>
    <ligand>
        <name>ATP</name>
        <dbReference type="ChEBI" id="CHEBI:30616"/>
    </ligand>
</feature>
<dbReference type="InterPro" id="IPR008271">
    <property type="entry name" value="Ser/Thr_kinase_AS"/>
</dbReference>
<feature type="region of interest" description="Disordered" evidence="8">
    <location>
        <begin position="124"/>
        <end position="149"/>
    </location>
</feature>
<feature type="compositionally biased region" description="Polar residues" evidence="8">
    <location>
        <begin position="97"/>
        <end position="106"/>
    </location>
</feature>
<dbReference type="SMART" id="SM00220">
    <property type="entry name" value="S_TKc"/>
    <property type="match status" value="1"/>
</dbReference>
<feature type="region of interest" description="Disordered" evidence="8">
    <location>
        <begin position="42"/>
        <end position="112"/>
    </location>
</feature>
<keyword evidence="7" id="KW-0175">Coiled coil</keyword>
<dbReference type="InterPro" id="IPR017441">
    <property type="entry name" value="Protein_kinase_ATP_BS"/>
</dbReference>
<dbReference type="SUPFAM" id="SSF56112">
    <property type="entry name" value="Protein kinase-like (PK-like)"/>
    <property type="match status" value="1"/>
</dbReference>
<evidence type="ECO:0000313" key="11">
    <source>
        <dbReference type="Proteomes" id="UP001438707"/>
    </source>
</evidence>
<evidence type="ECO:0000256" key="1">
    <source>
        <dbReference type="ARBA" id="ARBA00022527"/>
    </source>
</evidence>
<dbReference type="Gene3D" id="1.10.510.10">
    <property type="entry name" value="Transferase(Phosphotransferase) domain 1"/>
    <property type="match status" value="1"/>
</dbReference>
<dbReference type="AlphaFoldDB" id="A0AAW1RQB4"/>
<dbReference type="PROSITE" id="PS00107">
    <property type="entry name" value="PROTEIN_KINASE_ATP"/>
    <property type="match status" value="1"/>
</dbReference>
<feature type="coiled-coil region" evidence="7">
    <location>
        <begin position="196"/>
        <end position="244"/>
    </location>
</feature>
<evidence type="ECO:0000256" key="5">
    <source>
        <dbReference type="ARBA" id="ARBA00022840"/>
    </source>
</evidence>
<dbReference type="GO" id="GO:0007059">
    <property type="term" value="P:chromosome segregation"/>
    <property type="evidence" value="ECO:0007669"/>
    <property type="project" value="TreeGrafter"/>
</dbReference>
<evidence type="ECO:0000256" key="2">
    <source>
        <dbReference type="ARBA" id="ARBA00022679"/>
    </source>
</evidence>
<dbReference type="GO" id="GO:0004674">
    <property type="term" value="F:protein serine/threonine kinase activity"/>
    <property type="evidence" value="ECO:0007669"/>
    <property type="project" value="UniProtKB-KW"/>
</dbReference>
<organism evidence="10 11">
    <name type="scientific">Apatococcus lobatus</name>
    <dbReference type="NCBI Taxonomy" id="904363"/>
    <lineage>
        <taxon>Eukaryota</taxon>
        <taxon>Viridiplantae</taxon>
        <taxon>Chlorophyta</taxon>
        <taxon>core chlorophytes</taxon>
        <taxon>Trebouxiophyceae</taxon>
        <taxon>Chlorellales</taxon>
        <taxon>Chlorellaceae</taxon>
        <taxon>Apatococcus</taxon>
    </lineage>
</organism>
<dbReference type="CDD" id="cd13990">
    <property type="entry name" value="STKc_TLK"/>
    <property type="match status" value="1"/>
</dbReference>
<evidence type="ECO:0000256" key="7">
    <source>
        <dbReference type="SAM" id="Coils"/>
    </source>
</evidence>
<dbReference type="Pfam" id="PF00069">
    <property type="entry name" value="Pkinase"/>
    <property type="match status" value="1"/>
</dbReference>
<dbReference type="FunFam" id="1.10.510.10:FF:000698">
    <property type="entry name" value="Serine/threonine-protein kinase tousled-like 1"/>
    <property type="match status" value="1"/>
</dbReference>